<organism evidence="7 8">
    <name type="scientific">Candidatus Blackburnbacteria bacterium RIFCSPLOWO2_01_FULL_40_20</name>
    <dbReference type="NCBI Taxonomy" id="1797519"/>
    <lineage>
        <taxon>Bacteria</taxon>
        <taxon>Candidatus Blackburniibacteriota</taxon>
    </lineage>
</organism>
<feature type="transmembrane region" description="Helical" evidence="6">
    <location>
        <begin position="341"/>
        <end position="361"/>
    </location>
</feature>
<feature type="transmembrane region" description="Helical" evidence="6">
    <location>
        <begin position="368"/>
        <end position="387"/>
    </location>
</feature>
<name>A0A1G1VDS2_9BACT</name>
<dbReference type="PANTHER" id="PTHR30250">
    <property type="entry name" value="PST FAMILY PREDICTED COLANIC ACID TRANSPORTER"/>
    <property type="match status" value="1"/>
</dbReference>
<accession>A0A1G1VDS2</accession>
<evidence type="ECO:0000256" key="2">
    <source>
        <dbReference type="ARBA" id="ARBA00022475"/>
    </source>
</evidence>
<evidence type="ECO:0000256" key="1">
    <source>
        <dbReference type="ARBA" id="ARBA00004651"/>
    </source>
</evidence>
<feature type="transmembrane region" description="Helical" evidence="6">
    <location>
        <begin position="188"/>
        <end position="210"/>
    </location>
</feature>
<dbReference type="AlphaFoldDB" id="A0A1G1VDS2"/>
<evidence type="ECO:0000256" key="6">
    <source>
        <dbReference type="SAM" id="Phobius"/>
    </source>
</evidence>
<evidence type="ECO:0000313" key="7">
    <source>
        <dbReference type="EMBL" id="OGY13600.1"/>
    </source>
</evidence>
<evidence type="ECO:0000313" key="8">
    <source>
        <dbReference type="Proteomes" id="UP000178659"/>
    </source>
</evidence>
<sequence length="423" mass="46299">MITKAKRLLFSATIKDSSVVFVGNLISSVLGIIFTVLAARFLGPSNWGLVAGVGSLITILVALGDIGLGSAFFQVASGRWDDGAEREKIKRTYRDLFSLRLLTGIILFLILLAFSGFLSRLIFHSDNYLLMVFTALGFIASLLLDFQIFSIESKRDWKAAAILISLSNVFRIGFLAALYLAGDLTTESTLFVFSGSLFLVFLVSLFFVGAKPKLSWSVAKTYKEVFKFSSWMGLNKIVSTASPRLDILLIIQLAGTYEAGIYGAASRLAVGIPMIVGSLATIIASRFALISDRNELRKYFSKSVGLSLVMSAIVLLGVLVAPLVISLFGDQYEQSGSVLQWLLVVQIPFVLSMPAVNILIYHFKMPKIITILSFLQLPTILLVNLLLIPKISIFAPIVALGIINTTTLVVAYYYALRKMGDKK</sequence>
<evidence type="ECO:0000256" key="5">
    <source>
        <dbReference type="ARBA" id="ARBA00023136"/>
    </source>
</evidence>
<feature type="transmembrane region" description="Helical" evidence="6">
    <location>
        <begin position="21"/>
        <end position="43"/>
    </location>
</feature>
<feature type="transmembrane region" description="Helical" evidence="6">
    <location>
        <begin position="160"/>
        <end position="182"/>
    </location>
</feature>
<feature type="transmembrane region" description="Helical" evidence="6">
    <location>
        <begin position="97"/>
        <end position="122"/>
    </location>
</feature>
<comment type="subcellular location">
    <subcellularLocation>
        <location evidence="1">Cell membrane</location>
        <topology evidence="1">Multi-pass membrane protein</topology>
    </subcellularLocation>
</comment>
<feature type="transmembrane region" description="Helical" evidence="6">
    <location>
        <begin position="271"/>
        <end position="291"/>
    </location>
</feature>
<comment type="caution">
    <text evidence="7">The sequence shown here is derived from an EMBL/GenBank/DDBJ whole genome shotgun (WGS) entry which is preliminary data.</text>
</comment>
<evidence type="ECO:0000256" key="4">
    <source>
        <dbReference type="ARBA" id="ARBA00022989"/>
    </source>
</evidence>
<protein>
    <recommendedName>
        <fullName evidence="9">Polysaccharide biosynthesis protein C-terminal domain-containing protein</fullName>
    </recommendedName>
</protein>
<keyword evidence="2" id="KW-1003">Cell membrane</keyword>
<feature type="transmembrane region" description="Helical" evidence="6">
    <location>
        <begin position="303"/>
        <end position="329"/>
    </location>
</feature>
<feature type="transmembrane region" description="Helical" evidence="6">
    <location>
        <begin position="128"/>
        <end position="148"/>
    </location>
</feature>
<evidence type="ECO:0000256" key="3">
    <source>
        <dbReference type="ARBA" id="ARBA00022692"/>
    </source>
</evidence>
<dbReference type="Proteomes" id="UP000178659">
    <property type="component" value="Unassembled WGS sequence"/>
</dbReference>
<evidence type="ECO:0008006" key="9">
    <source>
        <dbReference type="Google" id="ProtNLM"/>
    </source>
</evidence>
<keyword evidence="5 6" id="KW-0472">Membrane</keyword>
<gene>
    <name evidence="7" type="ORF">A3A77_04400</name>
</gene>
<reference evidence="7 8" key="1">
    <citation type="journal article" date="2016" name="Nat. Commun.">
        <title>Thousands of microbial genomes shed light on interconnected biogeochemical processes in an aquifer system.</title>
        <authorList>
            <person name="Anantharaman K."/>
            <person name="Brown C.T."/>
            <person name="Hug L.A."/>
            <person name="Sharon I."/>
            <person name="Castelle C.J."/>
            <person name="Probst A.J."/>
            <person name="Thomas B.C."/>
            <person name="Singh A."/>
            <person name="Wilkins M.J."/>
            <person name="Karaoz U."/>
            <person name="Brodie E.L."/>
            <person name="Williams K.H."/>
            <person name="Hubbard S.S."/>
            <person name="Banfield J.F."/>
        </authorList>
    </citation>
    <scope>NUCLEOTIDE SEQUENCE [LARGE SCALE GENOMIC DNA]</scope>
</reference>
<dbReference type="GO" id="GO:0005886">
    <property type="term" value="C:plasma membrane"/>
    <property type="evidence" value="ECO:0007669"/>
    <property type="project" value="UniProtKB-SubCell"/>
</dbReference>
<dbReference type="PANTHER" id="PTHR30250:SF11">
    <property type="entry name" value="O-ANTIGEN TRANSPORTER-RELATED"/>
    <property type="match status" value="1"/>
</dbReference>
<feature type="transmembrane region" description="Helical" evidence="6">
    <location>
        <begin position="49"/>
        <end position="76"/>
    </location>
</feature>
<keyword evidence="4 6" id="KW-1133">Transmembrane helix</keyword>
<proteinExistence type="predicted"/>
<dbReference type="InterPro" id="IPR050833">
    <property type="entry name" value="Poly_Biosynth_Transport"/>
</dbReference>
<dbReference type="Pfam" id="PF13440">
    <property type="entry name" value="Polysacc_synt_3"/>
    <property type="match status" value="1"/>
</dbReference>
<keyword evidence="3 6" id="KW-0812">Transmembrane</keyword>
<dbReference type="EMBL" id="MHCC01000013">
    <property type="protein sequence ID" value="OGY13600.1"/>
    <property type="molecule type" value="Genomic_DNA"/>
</dbReference>
<feature type="transmembrane region" description="Helical" evidence="6">
    <location>
        <begin position="393"/>
        <end position="415"/>
    </location>
</feature>